<name>A0ABV0UU50_9TELE</name>
<protein>
    <submittedName>
        <fullName evidence="1">Uncharacterized protein</fullName>
    </submittedName>
</protein>
<proteinExistence type="predicted"/>
<organism evidence="1 2">
    <name type="scientific">Ilyodon furcidens</name>
    <name type="common">goldbreast splitfin</name>
    <dbReference type="NCBI Taxonomy" id="33524"/>
    <lineage>
        <taxon>Eukaryota</taxon>
        <taxon>Metazoa</taxon>
        <taxon>Chordata</taxon>
        <taxon>Craniata</taxon>
        <taxon>Vertebrata</taxon>
        <taxon>Euteleostomi</taxon>
        <taxon>Actinopterygii</taxon>
        <taxon>Neopterygii</taxon>
        <taxon>Teleostei</taxon>
        <taxon>Neoteleostei</taxon>
        <taxon>Acanthomorphata</taxon>
        <taxon>Ovalentaria</taxon>
        <taxon>Atherinomorphae</taxon>
        <taxon>Cyprinodontiformes</taxon>
        <taxon>Goodeidae</taxon>
        <taxon>Ilyodon</taxon>
    </lineage>
</organism>
<comment type="caution">
    <text evidence="1">The sequence shown here is derived from an EMBL/GenBank/DDBJ whole genome shotgun (WGS) entry which is preliminary data.</text>
</comment>
<keyword evidence="2" id="KW-1185">Reference proteome</keyword>
<accession>A0ABV0UU50</accession>
<sequence length="113" mass="12920">MKSTHYSGVLVNRKKVIVTDSQLVPINKLLLQVAKLLYVNEQYTLTPVYTQINTDNCLVSFWWCFYIEQMALMSVDANISLSVAFALTLTLMEIISNIYRPLLLSPVSQTKMK</sequence>
<evidence type="ECO:0000313" key="1">
    <source>
        <dbReference type="EMBL" id="MEQ2248605.1"/>
    </source>
</evidence>
<dbReference type="EMBL" id="JAHRIQ010083251">
    <property type="protein sequence ID" value="MEQ2248605.1"/>
    <property type="molecule type" value="Genomic_DNA"/>
</dbReference>
<reference evidence="1 2" key="1">
    <citation type="submission" date="2021-06" db="EMBL/GenBank/DDBJ databases">
        <authorList>
            <person name="Palmer J.M."/>
        </authorList>
    </citation>
    <scope>NUCLEOTIDE SEQUENCE [LARGE SCALE GENOMIC DNA]</scope>
    <source>
        <strain evidence="2">if_2019</strain>
        <tissue evidence="1">Muscle</tissue>
    </source>
</reference>
<gene>
    <name evidence="1" type="ORF">ILYODFUR_020705</name>
</gene>
<evidence type="ECO:0000313" key="2">
    <source>
        <dbReference type="Proteomes" id="UP001482620"/>
    </source>
</evidence>
<dbReference type="Proteomes" id="UP001482620">
    <property type="component" value="Unassembled WGS sequence"/>
</dbReference>